<comment type="pathway">
    <text evidence="1">Glycan metabolism; pectin biosynthesis.</text>
</comment>
<organism evidence="4 5">
    <name type="scientific">Dendrobium chrysotoxum</name>
    <name type="common">Orchid</name>
    <dbReference type="NCBI Taxonomy" id="161865"/>
    <lineage>
        <taxon>Eukaryota</taxon>
        <taxon>Viridiplantae</taxon>
        <taxon>Streptophyta</taxon>
        <taxon>Embryophyta</taxon>
        <taxon>Tracheophyta</taxon>
        <taxon>Spermatophyta</taxon>
        <taxon>Magnoliopsida</taxon>
        <taxon>Liliopsida</taxon>
        <taxon>Asparagales</taxon>
        <taxon>Orchidaceae</taxon>
        <taxon>Epidendroideae</taxon>
        <taxon>Malaxideae</taxon>
        <taxon>Dendrobiinae</taxon>
        <taxon>Dendrobium</taxon>
    </lineage>
</organism>
<proteinExistence type="predicted"/>
<evidence type="ECO:0000313" key="4">
    <source>
        <dbReference type="EMBL" id="KAH0451761.1"/>
    </source>
</evidence>
<dbReference type="SUPFAM" id="SSF53448">
    <property type="entry name" value="Nucleotide-diphospho-sugar transferases"/>
    <property type="match status" value="1"/>
</dbReference>
<dbReference type="InterPro" id="IPR029044">
    <property type="entry name" value="Nucleotide-diphossugar_trans"/>
</dbReference>
<dbReference type="InterPro" id="IPR050748">
    <property type="entry name" value="Glycosyltrans_8_dom-fam"/>
</dbReference>
<protein>
    <recommendedName>
        <fullName evidence="6">Secreted protein</fullName>
    </recommendedName>
</protein>
<evidence type="ECO:0000256" key="3">
    <source>
        <dbReference type="ARBA" id="ARBA00022679"/>
    </source>
</evidence>
<evidence type="ECO:0000256" key="1">
    <source>
        <dbReference type="ARBA" id="ARBA00004877"/>
    </source>
</evidence>
<comment type="caution">
    <text evidence="4">The sequence shown here is derived from an EMBL/GenBank/DDBJ whole genome shotgun (WGS) entry which is preliminary data.</text>
</comment>
<sequence length="77" mass="8919">MTFAFLHFLIHYFDHFLVSDLFSTYIRTALDRPLNYARSYLPCLLPSCISRTVYLNSDLILVDDITAISAGVRRKNC</sequence>
<evidence type="ECO:0000256" key="2">
    <source>
        <dbReference type="ARBA" id="ARBA00022676"/>
    </source>
</evidence>
<dbReference type="EMBL" id="JAGFBR010000017">
    <property type="protein sequence ID" value="KAH0451761.1"/>
    <property type="molecule type" value="Genomic_DNA"/>
</dbReference>
<evidence type="ECO:0000313" key="5">
    <source>
        <dbReference type="Proteomes" id="UP000775213"/>
    </source>
</evidence>
<evidence type="ECO:0008006" key="6">
    <source>
        <dbReference type="Google" id="ProtNLM"/>
    </source>
</evidence>
<accession>A0AAV7G6C9</accession>
<dbReference type="PANTHER" id="PTHR13778">
    <property type="entry name" value="GLYCOSYLTRANSFERASE 8 DOMAIN-CONTAINING PROTEIN"/>
    <property type="match status" value="1"/>
</dbReference>
<gene>
    <name evidence="4" type="ORF">IEQ34_019060</name>
</gene>
<keyword evidence="2" id="KW-0328">Glycosyltransferase</keyword>
<keyword evidence="5" id="KW-1185">Reference proteome</keyword>
<keyword evidence="3" id="KW-0808">Transferase</keyword>
<dbReference type="Proteomes" id="UP000775213">
    <property type="component" value="Unassembled WGS sequence"/>
</dbReference>
<dbReference type="PANTHER" id="PTHR13778:SF13">
    <property type="entry name" value="GALACTURONOSYLTRANSFERASE-LIKE 3-RELATED"/>
    <property type="match status" value="1"/>
</dbReference>
<name>A0AAV7G6C9_DENCH</name>
<dbReference type="GO" id="GO:0016757">
    <property type="term" value="F:glycosyltransferase activity"/>
    <property type="evidence" value="ECO:0007669"/>
    <property type="project" value="UniProtKB-KW"/>
</dbReference>
<dbReference type="AlphaFoldDB" id="A0AAV7G6C9"/>
<reference evidence="4 5" key="1">
    <citation type="journal article" date="2021" name="Hortic Res">
        <title>Chromosome-scale assembly of the Dendrobium chrysotoxum genome enhances the understanding of orchid evolution.</title>
        <authorList>
            <person name="Zhang Y."/>
            <person name="Zhang G.Q."/>
            <person name="Zhang D."/>
            <person name="Liu X.D."/>
            <person name="Xu X.Y."/>
            <person name="Sun W.H."/>
            <person name="Yu X."/>
            <person name="Zhu X."/>
            <person name="Wang Z.W."/>
            <person name="Zhao X."/>
            <person name="Zhong W.Y."/>
            <person name="Chen H."/>
            <person name="Yin W.L."/>
            <person name="Huang T."/>
            <person name="Niu S.C."/>
            <person name="Liu Z.J."/>
        </authorList>
    </citation>
    <scope>NUCLEOTIDE SEQUENCE [LARGE SCALE GENOMIC DNA]</scope>
    <source>
        <strain evidence="4">Lindl</strain>
    </source>
</reference>
<dbReference type="GO" id="GO:0005794">
    <property type="term" value="C:Golgi apparatus"/>
    <property type="evidence" value="ECO:0007669"/>
    <property type="project" value="TreeGrafter"/>
</dbReference>